<evidence type="ECO:0000313" key="5">
    <source>
        <dbReference type="EMBL" id="CAG7731263.1"/>
    </source>
</evidence>
<keyword evidence="2" id="KW-0378">Hydrolase</keyword>
<comment type="similarity">
    <text evidence="2">Belongs to the peptidase C19 family.</text>
</comment>
<accession>A0A8J2K7W6</accession>
<dbReference type="EMBL" id="CAJVCH010208966">
    <property type="protein sequence ID" value="CAG7731263.1"/>
    <property type="molecule type" value="Genomic_DNA"/>
</dbReference>
<evidence type="ECO:0000313" key="6">
    <source>
        <dbReference type="Proteomes" id="UP000708208"/>
    </source>
</evidence>
<gene>
    <name evidence="5" type="ORF">AFUS01_LOCUS19867</name>
</gene>
<dbReference type="GO" id="GO:0016579">
    <property type="term" value="P:protein deubiquitination"/>
    <property type="evidence" value="ECO:0007669"/>
    <property type="project" value="InterPro"/>
</dbReference>
<feature type="non-terminal residue" evidence="5">
    <location>
        <position position="1"/>
    </location>
</feature>
<sequence>PTTKVKTLEPHKLAHQELKLWNVPMSVFVVSEFLRFSNFSCPSYVLNANIKLINNKLIAKLRAVIQNNTNNSLQVNGGKLENENTEPVESIRGGNKRKCSSTSPRSGSSNNISTNKPAGDERKSEDGGGKKLRRDSSSSGNSSCIVKKHGVVGLRNLGNTCFMNAVLQSLSKINGFSTFMLRIPEKSLEIRKERRYYRTRSRLRPNQTLNATVSANCGNSNTSSPSSSSANASNTTVIQPDEILTTELCKILSSLNSNSATAVSPDALFSIIWSVMPRFRGYQQQDAHEFLRYMLDRLHNELIGLLPHWEIGLISQLKKSDKNRAQEALDLIGDGIFGLKASTRDMHNSIVTAVFSGVLQNEVRCCRCGTESKKHDPFLDLSLDIAEGEPKLQDCLTRFVDVEELVDNDMYFCGHCKTRQKSTKRFWITKLPNVLCLHLKRFRWSNYLRSKLDHFVEFPLVNLDMSHYMLSGSNGRKQNAPNGTNLYDLAAVIVHHGSGVGSGHYTAFAKKDSDWFNFNDSSVKLTQESIVAKAKAYILFYIRREFQL</sequence>
<dbReference type="InterPro" id="IPR001394">
    <property type="entry name" value="Peptidase_C19_UCH"/>
</dbReference>
<feature type="compositionally biased region" description="Low complexity" evidence="3">
    <location>
        <begin position="100"/>
        <end position="114"/>
    </location>
</feature>
<dbReference type="InterPro" id="IPR018200">
    <property type="entry name" value="USP_CS"/>
</dbReference>
<organism evidence="5 6">
    <name type="scientific">Allacma fusca</name>
    <dbReference type="NCBI Taxonomy" id="39272"/>
    <lineage>
        <taxon>Eukaryota</taxon>
        <taxon>Metazoa</taxon>
        <taxon>Ecdysozoa</taxon>
        <taxon>Arthropoda</taxon>
        <taxon>Hexapoda</taxon>
        <taxon>Collembola</taxon>
        <taxon>Symphypleona</taxon>
        <taxon>Sminthuridae</taxon>
        <taxon>Allacma</taxon>
    </lineage>
</organism>
<feature type="region of interest" description="Disordered" evidence="3">
    <location>
        <begin position="71"/>
        <end position="142"/>
    </location>
</feature>
<feature type="region of interest" description="Disordered" evidence="3">
    <location>
        <begin position="208"/>
        <end position="234"/>
    </location>
</feature>
<dbReference type="GO" id="GO:0006508">
    <property type="term" value="P:proteolysis"/>
    <property type="evidence" value="ECO:0007669"/>
    <property type="project" value="UniProtKB-KW"/>
</dbReference>
<reference evidence="5" key="1">
    <citation type="submission" date="2021-06" db="EMBL/GenBank/DDBJ databases">
        <authorList>
            <person name="Hodson N. C."/>
            <person name="Mongue J. A."/>
            <person name="Jaron S. K."/>
        </authorList>
    </citation>
    <scope>NUCLEOTIDE SEQUENCE</scope>
</reference>
<dbReference type="InterPro" id="IPR028889">
    <property type="entry name" value="USP"/>
</dbReference>
<evidence type="ECO:0000259" key="4">
    <source>
        <dbReference type="PROSITE" id="PS50235"/>
    </source>
</evidence>
<dbReference type="PROSITE" id="PS00973">
    <property type="entry name" value="USP_2"/>
    <property type="match status" value="1"/>
</dbReference>
<comment type="catalytic activity">
    <reaction evidence="1 2">
        <text>Thiol-dependent hydrolysis of ester, thioester, amide, peptide and isopeptide bonds formed by the C-terminal Gly of ubiquitin (a 76-residue protein attached to proteins as an intracellular targeting signal).</text>
        <dbReference type="EC" id="3.4.19.12"/>
    </reaction>
</comment>
<feature type="compositionally biased region" description="Polar residues" evidence="3">
    <location>
        <begin position="208"/>
        <end position="218"/>
    </location>
</feature>
<feature type="compositionally biased region" description="Low complexity" evidence="3">
    <location>
        <begin position="219"/>
        <end position="234"/>
    </location>
</feature>
<comment type="caution">
    <text evidence="5">The sequence shown here is derived from an EMBL/GenBank/DDBJ whole genome shotgun (WGS) entry which is preliminary data.</text>
</comment>
<protein>
    <recommendedName>
        <fullName evidence="2">Ubiquitin carboxyl-terminal hydrolase</fullName>
        <ecNumber evidence="2">3.4.19.12</ecNumber>
    </recommendedName>
</protein>
<dbReference type="PROSITE" id="PS00972">
    <property type="entry name" value="USP_1"/>
    <property type="match status" value="1"/>
</dbReference>
<dbReference type="PROSITE" id="PS50235">
    <property type="entry name" value="USP_3"/>
    <property type="match status" value="1"/>
</dbReference>
<keyword evidence="2" id="KW-0788">Thiol protease</keyword>
<dbReference type="OrthoDB" id="21192at2759"/>
<feature type="domain" description="USP" evidence="4">
    <location>
        <begin position="152"/>
        <end position="544"/>
    </location>
</feature>
<name>A0A8J2K7W6_9HEXA</name>
<evidence type="ECO:0000256" key="2">
    <source>
        <dbReference type="RuleBase" id="RU366025"/>
    </source>
</evidence>
<dbReference type="AlphaFoldDB" id="A0A8J2K7W6"/>
<keyword evidence="2" id="KW-0833">Ubl conjugation pathway</keyword>
<dbReference type="GO" id="GO:0004843">
    <property type="term" value="F:cysteine-type deubiquitinase activity"/>
    <property type="evidence" value="ECO:0007669"/>
    <property type="project" value="UniProtKB-UniRule"/>
</dbReference>
<dbReference type="Proteomes" id="UP000708208">
    <property type="component" value="Unassembled WGS sequence"/>
</dbReference>
<feature type="compositionally biased region" description="Basic and acidic residues" evidence="3">
    <location>
        <begin position="118"/>
        <end position="129"/>
    </location>
</feature>
<dbReference type="EC" id="3.4.19.12" evidence="2"/>
<dbReference type="PANTHER" id="PTHR21646">
    <property type="entry name" value="UBIQUITIN CARBOXYL-TERMINAL HYDROLASE"/>
    <property type="match status" value="1"/>
</dbReference>
<dbReference type="PANTHER" id="PTHR21646:SF19">
    <property type="entry name" value="UBIQUITIN CARBOXYL-TERMINAL HYDROLASE 3"/>
    <property type="match status" value="1"/>
</dbReference>
<dbReference type="Pfam" id="PF00443">
    <property type="entry name" value="UCH"/>
    <property type="match status" value="1"/>
</dbReference>
<keyword evidence="2" id="KW-0645">Protease</keyword>
<keyword evidence="6" id="KW-1185">Reference proteome</keyword>
<evidence type="ECO:0000256" key="3">
    <source>
        <dbReference type="SAM" id="MobiDB-lite"/>
    </source>
</evidence>
<dbReference type="InterPro" id="IPR050185">
    <property type="entry name" value="Ub_carboxyl-term_hydrolase"/>
</dbReference>
<proteinExistence type="inferred from homology"/>
<evidence type="ECO:0000256" key="1">
    <source>
        <dbReference type="ARBA" id="ARBA00000707"/>
    </source>
</evidence>